<keyword evidence="5 8" id="KW-1133">Transmembrane helix</keyword>
<keyword evidence="10" id="KW-1185">Reference proteome</keyword>
<dbReference type="InterPro" id="IPR038377">
    <property type="entry name" value="Na/Glc_symporter_sf"/>
</dbReference>
<feature type="transmembrane region" description="Helical" evidence="8">
    <location>
        <begin position="205"/>
        <end position="228"/>
    </location>
</feature>
<dbReference type="STRING" id="580340.Tlie_0698"/>
<dbReference type="CDD" id="cd10322">
    <property type="entry name" value="SLC5sbd"/>
    <property type="match status" value="1"/>
</dbReference>
<feature type="transmembrane region" description="Helical" evidence="8">
    <location>
        <begin position="107"/>
        <end position="134"/>
    </location>
</feature>
<dbReference type="GO" id="GO:0005886">
    <property type="term" value="C:plasma membrane"/>
    <property type="evidence" value="ECO:0007669"/>
    <property type="project" value="TreeGrafter"/>
</dbReference>
<dbReference type="KEGG" id="tli:Tlie_0698"/>
<dbReference type="PROSITE" id="PS50283">
    <property type="entry name" value="NA_SOLUT_SYMP_3"/>
    <property type="match status" value="1"/>
</dbReference>
<gene>
    <name evidence="9" type="ordered locus">Tlie_0698</name>
</gene>
<comment type="subcellular location">
    <subcellularLocation>
        <location evidence="1">Membrane</location>
        <topology evidence="1">Multi-pass membrane protein</topology>
    </subcellularLocation>
</comment>
<feature type="transmembrane region" description="Helical" evidence="8">
    <location>
        <begin position="397"/>
        <end position="415"/>
    </location>
</feature>
<sequence length="445" mass="46880">MVILFFALLGANTGKGVQNEDYCLAGRKSSVISVSGILLGALVGGASTVGTVQMAYSYGLSAWWFTLGGGIGCLVLGLFFAAPLRASGLQTITQFLAEKYGSKTAKVSMWASVIGTFISVIAQFLAGAALLKGIVPINDWAIMLIFSLAILAFIFLGGLKSYSKIGVYKIVFLYGILFLCFIVSLRELGWDYLKVTKNLPSKPFFSLFGLGVGKGLSAGTSLVVGVLCTQIYIQAVFSSSSPKTAKNGALLAAFLMPPLGLLGIWIGLYLRSSGVDISPSEALSFFIHNHFPPFLAGAIWAGILITVIGTAAGLALGMATNLVSDFLIPARRQGANALWLNRLMILVVIFGAAAIAALGKASMILEWSYLSMGLRGAGTFFPLVIGILKPGLLPPRWAFWSSSLGLSTTLFWPLTGLPLKPLFAGLGASALASMIGLFMNSIKKG</sequence>
<evidence type="ECO:0000313" key="9">
    <source>
        <dbReference type="EMBL" id="AER66433.1"/>
    </source>
</evidence>
<comment type="similarity">
    <text evidence="2 7">Belongs to the sodium:solute symporter (SSF) (TC 2.A.21) family.</text>
</comment>
<accession>G7V964</accession>
<proteinExistence type="inferred from homology"/>
<evidence type="ECO:0000256" key="6">
    <source>
        <dbReference type="ARBA" id="ARBA00023136"/>
    </source>
</evidence>
<feature type="transmembrane region" description="Helical" evidence="8">
    <location>
        <begin position="62"/>
        <end position="86"/>
    </location>
</feature>
<evidence type="ECO:0000256" key="2">
    <source>
        <dbReference type="ARBA" id="ARBA00006434"/>
    </source>
</evidence>
<keyword evidence="6 8" id="KW-0472">Membrane</keyword>
<feature type="transmembrane region" description="Helical" evidence="8">
    <location>
        <begin position="166"/>
        <end position="185"/>
    </location>
</feature>
<feature type="transmembrane region" description="Helical" evidence="8">
    <location>
        <begin position="421"/>
        <end position="439"/>
    </location>
</feature>
<reference evidence="9 10" key="2">
    <citation type="journal article" date="2012" name="Stand. Genomic Sci.">
        <title>Genome sequence of the moderately thermophilic, amino-acid-degrading and sulfur-reducing bacterium Thermovirga lienii type strain (Cas60314(T)).</title>
        <authorList>
            <person name="Goker M."/>
            <person name="Saunders E."/>
            <person name="Lapidus A."/>
            <person name="Nolan M."/>
            <person name="Lucas S."/>
            <person name="Hammon N."/>
            <person name="Deshpande S."/>
            <person name="Cheng J.F."/>
            <person name="Han C."/>
            <person name="Tapia R."/>
            <person name="Goodwin L.A."/>
            <person name="Pitluck S."/>
            <person name="Liolios K."/>
            <person name="Mavromatis K."/>
            <person name="Pagani I."/>
            <person name="Ivanova N."/>
            <person name="Mikhailova N."/>
            <person name="Pati A."/>
            <person name="Chen A."/>
            <person name="Palaniappan K."/>
            <person name="Land M."/>
            <person name="Chang Y.J."/>
            <person name="Jeffries C.D."/>
            <person name="Brambilla E.M."/>
            <person name="Rohde M."/>
            <person name="Spring S."/>
            <person name="Detter J.C."/>
            <person name="Woyke T."/>
            <person name="Bristow J."/>
            <person name="Eisen J.A."/>
            <person name="Markowitz V."/>
            <person name="Hugenholtz P."/>
            <person name="Kyrpides N.C."/>
            <person name="Klenk H.P."/>
        </authorList>
    </citation>
    <scope>NUCLEOTIDE SEQUENCE [LARGE SCALE GENOMIC DNA]</scope>
    <source>
        <strain evidence="10">ATCC BAA-1197 / DSM 17291 / Cas60314</strain>
    </source>
</reference>
<dbReference type="Gene3D" id="1.20.1730.10">
    <property type="entry name" value="Sodium/glucose cotransporter"/>
    <property type="match status" value="1"/>
</dbReference>
<evidence type="ECO:0000256" key="8">
    <source>
        <dbReference type="SAM" id="Phobius"/>
    </source>
</evidence>
<dbReference type="InterPro" id="IPR001734">
    <property type="entry name" value="Na/solute_symporter"/>
</dbReference>
<evidence type="ECO:0000256" key="1">
    <source>
        <dbReference type="ARBA" id="ARBA00004141"/>
    </source>
</evidence>
<dbReference type="HOGENOM" id="CLU_018808_15_3_0"/>
<dbReference type="Pfam" id="PF00474">
    <property type="entry name" value="SSF"/>
    <property type="match status" value="1"/>
</dbReference>
<feature type="transmembrane region" description="Helical" evidence="8">
    <location>
        <begin position="140"/>
        <end position="159"/>
    </location>
</feature>
<dbReference type="InterPro" id="IPR050277">
    <property type="entry name" value="Sodium:Solute_Symporter"/>
</dbReference>
<dbReference type="AlphaFoldDB" id="G7V964"/>
<feature type="transmembrane region" description="Helical" evidence="8">
    <location>
        <begin position="249"/>
        <end position="270"/>
    </location>
</feature>
<protein>
    <submittedName>
        <fullName evidence="9">Na+/solute symporter</fullName>
    </submittedName>
</protein>
<dbReference type="GO" id="GO:0022857">
    <property type="term" value="F:transmembrane transporter activity"/>
    <property type="evidence" value="ECO:0007669"/>
    <property type="project" value="InterPro"/>
</dbReference>
<feature type="transmembrane region" description="Helical" evidence="8">
    <location>
        <begin position="37"/>
        <end position="56"/>
    </location>
</feature>
<evidence type="ECO:0000256" key="5">
    <source>
        <dbReference type="ARBA" id="ARBA00022989"/>
    </source>
</evidence>
<keyword evidence="3" id="KW-0813">Transport</keyword>
<dbReference type="Proteomes" id="UP000005868">
    <property type="component" value="Chromosome"/>
</dbReference>
<dbReference type="PANTHER" id="PTHR48086:SF7">
    <property type="entry name" value="SODIUM-SOLUTE SYMPORTER-RELATED"/>
    <property type="match status" value="1"/>
</dbReference>
<keyword evidence="4 8" id="KW-0812">Transmembrane</keyword>
<name>G7V964_THELD</name>
<evidence type="ECO:0000256" key="4">
    <source>
        <dbReference type="ARBA" id="ARBA00022692"/>
    </source>
</evidence>
<feature type="transmembrane region" description="Helical" evidence="8">
    <location>
        <begin position="367"/>
        <end position="385"/>
    </location>
</feature>
<reference evidence="10" key="1">
    <citation type="submission" date="2011-10" db="EMBL/GenBank/DDBJ databases">
        <title>The complete genome of chromosome of Thermovirga lienii DSM 17291.</title>
        <authorList>
            <consortium name="US DOE Joint Genome Institute (JGI-PGF)"/>
            <person name="Lucas S."/>
            <person name="Copeland A."/>
            <person name="Lapidus A."/>
            <person name="Glavina del Rio T."/>
            <person name="Dalin E."/>
            <person name="Tice H."/>
            <person name="Bruce D."/>
            <person name="Goodwin L."/>
            <person name="Pitluck S."/>
            <person name="Peters L."/>
            <person name="Mikhailova N."/>
            <person name="Saunders E."/>
            <person name="Kyrpides N."/>
            <person name="Mavromatis K."/>
            <person name="Ivanova N."/>
            <person name="Last F.I."/>
            <person name="Brettin T."/>
            <person name="Detter J.C."/>
            <person name="Han C."/>
            <person name="Larimer F."/>
            <person name="Land M."/>
            <person name="Hauser L."/>
            <person name="Markowitz V."/>
            <person name="Cheng J.-F."/>
            <person name="Hugenholtz P."/>
            <person name="Woyke T."/>
            <person name="Wu D."/>
            <person name="Spring S."/>
            <person name="Schroeder M."/>
            <person name="Brambilla E.-M."/>
            <person name="Klenk H.-P."/>
            <person name="Eisen J.A."/>
        </authorList>
    </citation>
    <scope>NUCLEOTIDE SEQUENCE [LARGE SCALE GENOMIC DNA]</scope>
    <source>
        <strain evidence="10">ATCC BAA-1197 / DSM 17291 / Cas60314</strain>
    </source>
</reference>
<evidence type="ECO:0000256" key="3">
    <source>
        <dbReference type="ARBA" id="ARBA00022448"/>
    </source>
</evidence>
<evidence type="ECO:0000256" key="7">
    <source>
        <dbReference type="RuleBase" id="RU362091"/>
    </source>
</evidence>
<organism evidence="9 10">
    <name type="scientific">Thermovirga lienii (strain ATCC BAA-1197 / DSM 17291 / Cas60314)</name>
    <dbReference type="NCBI Taxonomy" id="580340"/>
    <lineage>
        <taxon>Bacteria</taxon>
        <taxon>Thermotogati</taxon>
        <taxon>Synergistota</taxon>
        <taxon>Synergistia</taxon>
        <taxon>Synergistales</taxon>
        <taxon>Thermovirgaceae</taxon>
        <taxon>Thermovirga</taxon>
    </lineage>
</organism>
<feature type="transmembrane region" description="Helical" evidence="8">
    <location>
        <begin position="290"/>
        <end position="318"/>
    </location>
</feature>
<dbReference type="PANTHER" id="PTHR48086">
    <property type="entry name" value="SODIUM/PROLINE SYMPORTER-RELATED"/>
    <property type="match status" value="1"/>
</dbReference>
<feature type="transmembrane region" description="Helical" evidence="8">
    <location>
        <begin position="339"/>
        <end position="361"/>
    </location>
</feature>
<evidence type="ECO:0000313" key="10">
    <source>
        <dbReference type="Proteomes" id="UP000005868"/>
    </source>
</evidence>
<dbReference type="EMBL" id="CP003096">
    <property type="protein sequence ID" value="AER66433.1"/>
    <property type="molecule type" value="Genomic_DNA"/>
</dbReference>
<dbReference type="eggNOG" id="COG0591">
    <property type="taxonomic scope" value="Bacteria"/>
</dbReference>